<evidence type="ECO:0000256" key="1">
    <source>
        <dbReference type="SAM" id="MobiDB-lite"/>
    </source>
</evidence>
<name>A0A6H5HNH8_9HEMI</name>
<keyword evidence="3" id="KW-1185">Reference proteome</keyword>
<protein>
    <submittedName>
        <fullName evidence="2">Uncharacterized protein</fullName>
    </submittedName>
</protein>
<gene>
    <name evidence="2" type="ORF">NTEN_LOCUS20236</name>
</gene>
<evidence type="ECO:0000313" key="3">
    <source>
        <dbReference type="Proteomes" id="UP000479000"/>
    </source>
</evidence>
<sequence length="50" mass="5557">MSNHQSNLDVEQVQMPPGRTRKSGPAGADGPRNLENERLPFTLTRVRQGL</sequence>
<accession>A0A6H5HNH8</accession>
<dbReference type="EMBL" id="CADCXU010029723">
    <property type="protein sequence ID" value="CAB0015896.1"/>
    <property type="molecule type" value="Genomic_DNA"/>
</dbReference>
<feature type="non-terminal residue" evidence="2">
    <location>
        <position position="50"/>
    </location>
</feature>
<feature type="region of interest" description="Disordered" evidence="1">
    <location>
        <begin position="1"/>
        <end position="50"/>
    </location>
</feature>
<organism evidence="2 3">
    <name type="scientific">Nesidiocoris tenuis</name>
    <dbReference type="NCBI Taxonomy" id="355587"/>
    <lineage>
        <taxon>Eukaryota</taxon>
        <taxon>Metazoa</taxon>
        <taxon>Ecdysozoa</taxon>
        <taxon>Arthropoda</taxon>
        <taxon>Hexapoda</taxon>
        <taxon>Insecta</taxon>
        <taxon>Pterygota</taxon>
        <taxon>Neoptera</taxon>
        <taxon>Paraneoptera</taxon>
        <taxon>Hemiptera</taxon>
        <taxon>Heteroptera</taxon>
        <taxon>Panheteroptera</taxon>
        <taxon>Cimicomorpha</taxon>
        <taxon>Miridae</taxon>
        <taxon>Dicyphina</taxon>
        <taxon>Nesidiocoris</taxon>
    </lineage>
</organism>
<evidence type="ECO:0000313" key="2">
    <source>
        <dbReference type="EMBL" id="CAB0015896.1"/>
    </source>
</evidence>
<proteinExistence type="predicted"/>
<reference evidence="2 3" key="1">
    <citation type="submission" date="2020-02" db="EMBL/GenBank/DDBJ databases">
        <authorList>
            <person name="Ferguson B K."/>
        </authorList>
    </citation>
    <scope>NUCLEOTIDE SEQUENCE [LARGE SCALE GENOMIC DNA]</scope>
</reference>
<dbReference type="Proteomes" id="UP000479000">
    <property type="component" value="Unassembled WGS sequence"/>
</dbReference>
<dbReference type="AlphaFoldDB" id="A0A6H5HNH8"/>